<keyword evidence="1" id="KW-0472">Membrane</keyword>
<reference evidence="3" key="1">
    <citation type="submission" date="2016-10" db="EMBL/GenBank/DDBJ databases">
        <authorList>
            <person name="Varghese N."/>
            <person name="Submissions S."/>
        </authorList>
    </citation>
    <scope>NUCLEOTIDE SEQUENCE [LARGE SCALE GENOMIC DNA]</scope>
    <source>
        <strain evidence="3">DSM 44718</strain>
    </source>
</reference>
<dbReference type="STRING" id="137265.SAMN05421684_6150"/>
<organism evidence="2 3">
    <name type="scientific">Asanoa ishikariensis</name>
    <dbReference type="NCBI Taxonomy" id="137265"/>
    <lineage>
        <taxon>Bacteria</taxon>
        <taxon>Bacillati</taxon>
        <taxon>Actinomycetota</taxon>
        <taxon>Actinomycetes</taxon>
        <taxon>Micromonosporales</taxon>
        <taxon>Micromonosporaceae</taxon>
        <taxon>Asanoa</taxon>
    </lineage>
</organism>
<dbReference type="Proteomes" id="UP000199632">
    <property type="component" value="Unassembled WGS sequence"/>
</dbReference>
<evidence type="ECO:0000313" key="2">
    <source>
        <dbReference type="EMBL" id="SDZ52074.1"/>
    </source>
</evidence>
<keyword evidence="1" id="KW-1133">Transmembrane helix</keyword>
<dbReference type="EMBL" id="FNQB01000003">
    <property type="protein sequence ID" value="SDZ52074.1"/>
    <property type="molecule type" value="Genomic_DNA"/>
</dbReference>
<proteinExistence type="predicted"/>
<evidence type="ECO:0000313" key="3">
    <source>
        <dbReference type="Proteomes" id="UP000199632"/>
    </source>
</evidence>
<gene>
    <name evidence="2" type="ORF">SAMN05421684_6150</name>
</gene>
<evidence type="ECO:0000256" key="1">
    <source>
        <dbReference type="SAM" id="Phobius"/>
    </source>
</evidence>
<keyword evidence="3" id="KW-1185">Reference proteome</keyword>
<feature type="transmembrane region" description="Helical" evidence="1">
    <location>
        <begin position="41"/>
        <end position="58"/>
    </location>
</feature>
<protein>
    <submittedName>
        <fullName evidence="2">Uncharacterized protein</fullName>
    </submittedName>
</protein>
<dbReference type="AlphaFoldDB" id="A0A1H3TPB5"/>
<name>A0A1H3TPB5_9ACTN</name>
<feature type="transmembrane region" description="Helical" evidence="1">
    <location>
        <begin position="18"/>
        <end position="36"/>
    </location>
</feature>
<sequence length="59" mass="6384">MFFGLLGLWEILDSSANLAANVLMLVGGLTAAATFFVRSWLLFWAAVVVTLAGLVWILL</sequence>
<keyword evidence="1" id="KW-0812">Transmembrane</keyword>
<accession>A0A1H3TPB5</accession>